<name>M1YTZ9_9FIRM</name>
<dbReference type="AlphaFoldDB" id="M1YTZ9"/>
<evidence type="ECO:0000256" key="9">
    <source>
        <dbReference type="PIRSR" id="PIRSR601233-1"/>
    </source>
</evidence>
<dbReference type="InterPro" id="IPR052915">
    <property type="entry name" value="RtcB-like"/>
</dbReference>
<evidence type="ECO:0000313" key="12">
    <source>
        <dbReference type="EMBL" id="SHD78074.1"/>
    </source>
</evidence>
<keyword evidence="6 10" id="KW-0342">GTP-binding</keyword>
<evidence type="ECO:0000256" key="6">
    <source>
        <dbReference type="ARBA" id="ARBA00023134"/>
    </source>
</evidence>
<dbReference type="PANTHER" id="PTHR43749">
    <property type="entry name" value="RNA-SPLICING LIGASE RTCB"/>
    <property type="match status" value="1"/>
</dbReference>
<dbReference type="InterPro" id="IPR001233">
    <property type="entry name" value="RtcB"/>
</dbReference>
<dbReference type="RefSeq" id="WP_005583836.1">
    <property type="nucleotide sequence ID" value="NZ_LT669839.1"/>
</dbReference>
<feature type="binding site" evidence="10">
    <location>
        <begin position="285"/>
        <end position="288"/>
    </location>
    <ligand>
        <name>GMP</name>
        <dbReference type="ChEBI" id="CHEBI:58115"/>
    </ligand>
</feature>
<feature type="binding site" evidence="11">
    <location>
        <position position="71"/>
    </location>
    <ligand>
        <name>Mn(2+)</name>
        <dbReference type="ChEBI" id="CHEBI:29035"/>
        <label>1</label>
    </ligand>
</feature>
<feature type="binding site" evidence="10">
    <location>
        <position position="379"/>
    </location>
    <ligand>
        <name>GMP</name>
        <dbReference type="ChEBI" id="CHEBI:58115"/>
    </ligand>
</feature>
<accession>M1YTZ9</accession>
<dbReference type="HOGENOM" id="CLU_022279_1_1_9"/>
<dbReference type="GO" id="GO:0005525">
    <property type="term" value="F:GTP binding"/>
    <property type="evidence" value="ECO:0007669"/>
    <property type="project" value="UniProtKB-KW"/>
</dbReference>
<feature type="binding site" evidence="11">
    <location>
        <position position="163"/>
    </location>
    <ligand>
        <name>Mn(2+)</name>
        <dbReference type="ChEBI" id="CHEBI:29035"/>
        <label>2</label>
    </ligand>
</feature>
<dbReference type="Pfam" id="PF01139">
    <property type="entry name" value="RtcB"/>
    <property type="match status" value="2"/>
</dbReference>
<evidence type="ECO:0000256" key="2">
    <source>
        <dbReference type="ARBA" id="ARBA00022598"/>
    </source>
</evidence>
<evidence type="ECO:0000256" key="5">
    <source>
        <dbReference type="ARBA" id="ARBA00022800"/>
    </source>
</evidence>
<dbReference type="EMBL" id="LT669839">
    <property type="protein sequence ID" value="SHD78074.1"/>
    <property type="molecule type" value="Genomic_DNA"/>
</dbReference>
<feature type="binding site" evidence="11">
    <location>
        <position position="253"/>
    </location>
    <ligand>
        <name>Mn(2+)</name>
        <dbReference type="ChEBI" id="CHEBI:29035"/>
        <label>2</label>
    </ligand>
</feature>
<keyword evidence="3 11" id="KW-0479">Metal-binding</keyword>
<reference evidence="12 13" key="1">
    <citation type="submission" date="2016-11" db="EMBL/GenBank/DDBJ databases">
        <authorList>
            <person name="Manzoor S."/>
        </authorList>
    </citation>
    <scope>NUCLEOTIDE SEQUENCE [LARGE SCALE GENOMIC DNA]</scope>
    <source>
        <strain evidence="12">Clostridium ultunense strain Esp</strain>
    </source>
</reference>
<organism evidence="12 13">
    <name type="scientific">[Clostridium] ultunense Esp</name>
    <dbReference type="NCBI Taxonomy" id="1288971"/>
    <lineage>
        <taxon>Bacteria</taxon>
        <taxon>Bacillati</taxon>
        <taxon>Bacillota</taxon>
        <taxon>Tissierellia</taxon>
        <taxon>Tissierellales</taxon>
        <taxon>Tepidimicrobiaceae</taxon>
        <taxon>Schnuerera</taxon>
    </lineage>
</organism>
<evidence type="ECO:0000313" key="13">
    <source>
        <dbReference type="Proteomes" id="UP000245423"/>
    </source>
</evidence>
<evidence type="ECO:0000256" key="1">
    <source>
        <dbReference type="ARBA" id="ARBA00012726"/>
    </source>
</evidence>
<gene>
    <name evidence="12" type="ORF">CUESP1_2738</name>
</gene>
<evidence type="ECO:0000256" key="7">
    <source>
        <dbReference type="ARBA" id="ARBA00023211"/>
    </source>
</evidence>
<dbReference type="PANTHER" id="PTHR43749:SF2">
    <property type="entry name" value="RNA-SPLICING LIGASE RTCB"/>
    <property type="match status" value="1"/>
</dbReference>
<comment type="cofactor">
    <cofactor evidence="11">
        <name>Mn(2+)</name>
        <dbReference type="ChEBI" id="CHEBI:29035"/>
    </cofactor>
    <text evidence="11">Binds 2 manganese ions per subunit.</text>
</comment>
<dbReference type="Proteomes" id="UP000245423">
    <property type="component" value="Chromosome 1"/>
</dbReference>
<feature type="binding site" evidence="10">
    <location>
        <position position="292"/>
    </location>
    <ligand>
        <name>GMP</name>
        <dbReference type="ChEBI" id="CHEBI:58115"/>
    </ligand>
</feature>
<proteinExistence type="predicted"/>
<dbReference type="GO" id="GO:0003909">
    <property type="term" value="F:DNA ligase activity"/>
    <property type="evidence" value="ECO:0007669"/>
    <property type="project" value="TreeGrafter"/>
</dbReference>
<dbReference type="EC" id="6.5.1.8" evidence="1"/>
<dbReference type="OrthoDB" id="9802323at2"/>
<dbReference type="SUPFAM" id="SSF103365">
    <property type="entry name" value="Hypothetical protein PH1602"/>
    <property type="match status" value="1"/>
</dbReference>
<evidence type="ECO:0000256" key="3">
    <source>
        <dbReference type="ARBA" id="ARBA00022723"/>
    </source>
</evidence>
<dbReference type="GO" id="GO:0042245">
    <property type="term" value="P:RNA repair"/>
    <property type="evidence" value="ECO:0007669"/>
    <property type="project" value="UniProtKB-KW"/>
</dbReference>
<feature type="binding site" evidence="11">
    <location>
        <position position="146"/>
    </location>
    <ligand>
        <name>Mn(2+)</name>
        <dbReference type="ChEBI" id="CHEBI:29035"/>
        <label>1</label>
    </ligand>
</feature>
<keyword evidence="7 11" id="KW-0464">Manganese</keyword>
<keyword evidence="5" id="KW-0692">RNA repair</keyword>
<feature type="binding site" evidence="10">
    <location>
        <begin position="253"/>
        <end position="254"/>
    </location>
    <ligand>
        <name>GMP</name>
        <dbReference type="ChEBI" id="CHEBI:58115"/>
    </ligand>
</feature>
<dbReference type="Gene3D" id="3.90.1860.10">
    <property type="entry name" value="tRNA-splicing ligase RtcB"/>
    <property type="match status" value="1"/>
</dbReference>
<dbReference type="GO" id="GO:0006396">
    <property type="term" value="P:RNA processing"/>
    <property type="evidence" value="ECO:0007669"/>
    <property type="project" value="InterPro"/>
</dbReference>
<feature type="binding site" evidence="10">
    <location>
        <begin position="309"/>
        <end position="312"/>
    </location>
    <ligand>
        <name>GMP</name>
        <dbReference type="ChEBI" id="CHEBI:58115"/>
    </ligand>
</feature>
<dbReference type="GO" id="GO:0170057">
    <property type="term" value="F:RNA ligase (GTP) activity"/>
    <property type="evidence" value="ECO:0007669"/>
    <property type="project" value="UniProtKB-EC"/>
</dbReference>
<evidence type="ECO:0000256" key="4">
    <source>
        <dbReference type="ARBA" id="ARBA00022741"/>
    </source>
</evidence>
<keyword evidence="4 10" id="KW-0547">Nucleotide-binding</keyword>
<protein>
    <recommendedName>
        <fullName evidence="1">3'-phosphate/5'-hydroxy nucleic acid ligase</fullName>
        <ecNumber evidence="1">6.5.1.8</ecNumber>
    </recommendedName>
</protein>
<evidence type="ECO:0000256" key="11">
    <source>
        <dbReference type="PIRSR" id="PIRSR601233-3"/>
    </source>
</evidence>
<feature type="active site" description="GMP-histidine intermediate" evidence="9">
    <location>
        <position position="309"/>
    </location>
</feature>
<keyword evidence="2" id="KW-0436">Ligase</keyword>
<evidence type="ECO:0000256" key="8">
    <source>
        <dbReference type="ARBA" id="ARBA00047746"/>
    </source>
</evidence>
<keyword evidence="13" id="KW-1185">Reference proteome</keyword>
<comment type="catalytic activity">
    <reaction evidence="8">
        <text>a 3'-end 3'-phospho-ribonucleotide-RNA + a 5'-end dephospho-ribonucleoside-RNA + GTP = a ribonucleotidyl-ribonucleotide-RNA + GMP + diphosphate</text>
        <dbReference type="Rhea" id="RHEA:68076"/>
        <dbReference type="Rhea" id="RHEA-COMP:10463"/>
        <dbReference type="Rhea" id="RHEA-COMP:13936"/>
        <dbReference type="Rhea" id="RHEA-COMP:17355"/>
        <dbReference type="ChEBI" id="CHEBI:33019"/>
        <dbReference type="ChEBI" id="CHEBI:37565"/>
        <dbReference type="ChEBI" id="CHEBI:58115"/>
        <dbReference type="ChEBI" id="CHEBI:83062"/>
        <dbReference type="ChEBI" id="CHEBI:138284"/>
        <dbReference type="ChEBI" id="CHEBI:173118"/>
        <dbReference type="EC" id="6.5.1.8"/>
    </reaction>
</comment>
<evidence type="ECO:0000256" key="10">
    <source>
        <dbReference type="PIRSR" id="PIRSR601233-2"/>
    </source>
</evidence>
<sequence length="380" mass="42209">MKKFDLGRIPIKSWADEVEDEALQQAVNLANLPFAYSHIALMADVHVGFGMPIGGVLASKGVIIPNAVGVDIGCGIIAAKTDIKNINIEQIENIVDKAHKTIPLGYKHHKKPREWKGFDNPPNSKVVLEELEAARYQLGTLGGGNHFMTMEQGSDGHIWLMVHSGSRNFGYKIANYYNKIANEINKATKLSPSKQDLAGLYIDSKEGQEYFVAMNYALEFAKENREQLLEQFYTIFREETDSHKILQKIGIHHNYAAIETHFREEVIVHRKGAIRAESGELGIIPGSMGTPSYIVEGLGNEESFRTCSHGAGRVMSRKMANKLITREMADKAMEGIVHKGWRGDLSEAPMAYKDIEEVIANQKDLVKPVVKLTPLGVVKG</sequence>
<dbReference type="InterPro" id="IPR036025">
    <property type="entry name" value="RtcB-like_sf"/>
</dbReference>
<dbReference type="GO" id="GO:0030145">
    <property type="term" value="F:manganese ion binding"/>
    <property type="evidence" value="ECO:0007669"/>
    <property type="project" value="TreeGrafter"/>
</dbReference>
<dbReference type="GO" id="GO:0006281">
    <property type="term" value="P:DNA repair"/>
    <property type="evidence" value="ECO:0007669"/>
    <property type="project" value="TreeGrafter"/>
</dbReference>